<proteinExistence type="predicted"/>
<dbReference type="Proteomes" id="UP000054516">
    <property type="component" value="Unassembled WGS sequence"/>
</dbReference>
<sequence>MSAPDELDDFLRWISIARTSLLETRTNMERWIEVLVYRRLTDPECYTLIENYSEVDKVLAAVSIHLRLLNVVEADPNAPNVSLKVQSVVAALLYIDHKVKAMERQLEYHMSLSQLAIANNIS</sequence>
<name>A0A1W2TM74_ROSNE</name>
<evidence type="ECO:0000313" key="1">
    <source>
        <dbReference type="EMBL" id="GAP89434.2"/>
    </source>
</evidence>
<organism evidence="1">
    <name type="scientific">Rosellinia necatrix</name>
    <name type="common">White root-rot fungus</name>
    <dbReference type="NCBI Taxonomy" id="77044"/>
    <lineage>
        <taxon>Eukaryota</taxon>
        <taxon>Fungi</taxon>
        <taxon>Dikarya</taxon>
        <taxon>Ascomycota</taxon>
        <taxon>Pezizomycotina</taxon>
        <taxon>Sordariomycetes</taxon>
        <taxon>Xylariomycetidae</taxon>
        <taxon>Xylariales</taxon>
        <taxon>Xylariaceae</taxon>
        <taxon>Rosellinia</taxon>
    </lineage>
</organism>
<evidence type="ECO:0000313" key="2">
    <source>
        <dbReference type="Proteomes" id="UP000054516"/>
    </source>
</evidence>
<accession>A0A1W2TM74</accession>
<keyword evidence="2" id="KW-1185">Reference proteome</keyword>
<dbReference type="AlphaFoldDB" id="A0A1W2TM74"/>
<dbReference type="EMBL" id="DF977485">
    <property type="protein sequence ID" value="GAP89434.2"/>
    <property type="molecule type" value="Genomic_DNA"/>
</dbReference>
<gene>
    <name evidence="1" type="ORF">SAMD00023353_4000740</name>
</gene>
<protein>
    <submittedName>
        <fullName evidence="1">Uncharacterized protein</fullName>
    </submittedName>
</protein>
<reference evidence="1" key="1">
    <citation type="submission" date="2016-03" db="EMBL/GenBank/DDBJ databases">
        <title>Draft genome sequence of Rosellinia necatrix.</title>
        <authorList>
            <person name="Kanematsu S."/>
        </authorList>
    </citation>
    <scope>NUCLEOTIDE SEQUENCE [LARGE SCALE GENOMIC DNA]</scope>
    <source>
        <strain evidence="1">W97</strain>
    </source>
</reference>